<organism evidence="2 3">
    <name type="scientific">Acanthoscelides obtectus</name>
    <name type="common">Bean weevil</name>
    <name type="synonym">Bruchus obtectus</name>
    <dbReference type="NCBI Taxonomy" id="200917"/>
    <lineage>
        <taxon>Eukaryota</taxon>
        <taxon>Metazoa</taxon>
        <taxon>Ecdysozoa</taxon>
        <taxon>Arthropoda</taxon>
        <taxon>Hexapoda</taxon>
        <taxon>Insecta</taxon>
        <taxon>Pterygota</taxon>
        <taxon>Neoptera</taxon>
        <taxon>Endopterygota</taxon>
        <taxon>Coleoptera</taxon>
        <taxon>Polyphaga</taxon>
        <taxon>Cucujiformia</taxon>
        <taxon>Chrysomeloidea</taxon>
        <taxon>Chrysomelidae</taxon>
        <taxon>Bruchinae</taxon>
        <taxon>Bruchini</taxon>
        <taxon>Acanthoscelides</taxon>
    </lineage>
</organism>
<accession>A0A9P0M4R1</accession>
<gene>
    <name evidence="2" type="ORF">ACAOBT_LOCUS28263</name>
</gene>
<proteinExistence type="predicted"/>
<dbReference type="EMBL" id="CAKOFQ010007614">
    <property type="protein sequence ID" value="CAH2004964.1"/>
    <property type="molecule type" value="Genomic_DNA"/>
</dbReference>
<evidence type="ECO:0000313" key="3">
    <source>
        <dbReference type="Proteomes" id="UP001152888"/>
    </source>
</evidence>
<feature type="region of interest" description="Disordered" evidence="1">
    <location>
        <begin position="28"/>
        <end position="49"/>
    </location>
</feature>
<sequence length="78" mass="8750">MPNDHFFVTPVGNKTPEHVIPFSEISPAPEKKHISKGKGIGKRTKQQSKLLTSTPMKSVLEKIEEKRVAKKKKTRGTL</sequence>
<feature type="compositionally biased region" description="Basic residues" evidence="1">
    <location>
        <begin position="33"/>
        <end position="46"/>
    </location>
</feature>
<dbReference type="AlphaFoldDB" id="A0A9P0M4R1"/>
<dbReference type="Proteomes" id="UP001152888">
    <property type="component" value="Unassembled WGS sequence"/>
</dbReference>
<comment type="caution">
    <text evidence="2">The sequence shown here is derived from an EMBL/GenBank/DDBJ whole genome shotgun (WGS) entry which is preliminary data.</text>
</comment>
<protein>
    <submittedName>
        <fullName evidence="2">Uncharacterized protein</fullName>
    </submittedName>
</protein>
<evidence type="ECO:0000313" key="2">
    <source>
        <dbReference type="EMBL" id="CAH2004964.1"/>
    </source>
</evidence>
<name>A0A9P0M4R1_ACAOB</name>
<evidence type="ECO:0000256" key="1">
    <source>
        <dbReference type="SAM" id="MobiDB-lite"/>
    </source>
</evidence>
<reference evidence="2" key="1">
    <citation type="submission" date="2022-03" db="EMBL/GenBank/DDBJ databases">
        <authorList>
            <person name="Sayadi A."/>
        </authorList>
    </citation>
    <scope>NUCLEOTIDE SEQUENCE</scope>
</reference>
<keyword evidence="3" id="KW-1185">Reference proteome</keyword>